<accession>A0A6L6QBH9</accession>
<keyword evidence="5" id="KW-1185">Reference proteome</keyword>
<evidence type="ECO:0000256" key="1">
    <source>
        <dbReference type="ARBA" id="ARBA00022679"/>
    </source>
</evidence>
<keyword evidence="1 4" id="KW-0808">Transferase</keyword>
<evidence type="ECO:0000313" key="5">
    <source>
        <dbReference type="Proteomes" id="UP000472320"/>
    </source>
</evidence>
<evidence type="ECO:0000259" key="3">
    <source>
        <dbReference type="PROSITE" id="PS51186"/>
    </source>
</evidence>
<dbReference type="Gene3D" id="3.40.630.30">
    <property type="match status" value="1"/>
</dbReference>
<dbReference type="GO" id="GO:0016747">
    <property type="term" value="F:acyltransferase activity, transferring groups other than amino-acyl groups"/>
    <property type="evidence" value="ECO:0007669"/>
    <property type="project" value="InterPro"/>
</dbReference>
<dbReference type="RefSeq" id="WP_155452551.1">
    <property type="nucleotide sequence ID" value="NZ_WNKX01000002.1"/>
</dbReference>
<dbReference type="Proteomes" id="UP000472320">
    <property type="component" value="Unassembled WGS sequence"/>
</dbReference>
<dbReference type="InterPro" id="IPR000182">
    <property type="entry name" value="GNAT_dom"/>
</dbReference>
<keyword evidence="2" id="KW-0012">Acyltransferase</keyword>
<evidence type="ECO:0000256" key="2">
    <source>
        <dbReference type="ARBA" id="ARBA00023315"/>
    </source>
</evidence>
<dbReference type="SUPFAM" id="SSF55729">
    <property type="entry name" value="Acyl-CoA N-acyltransferases (Nat)"/>
    <property type="match status" value="1"/>
</dbReference>
<dbReference type="Pfam" id="PF13420">
    <property type="entry name" value="Acetyltransf_4"/>
    <property type="match status" value="1"/>
</dbReference>
<dbReference type="EMBL" id="WNKX01000002">
    <property type="protein sequence ID" value="MTW09570.1"/>
    <property type="molecule type" value="Genomic_DNA"/>
</dbReference>
<sequence length="164" mass="18352">MTTIRSAHPADAAAIAAIYNHYVATTTITFEEAEVGIDDMASRIAKVISSKLPWLVLEQEGNILGYAYASKWKERSAYRFSVESSIYLHQAARGKGLARRLYQHLFNLLRQSGVHLVIGGVALPNEASVGLHEKMGFQPVGAFKEVGRKFGRWIDVSYWQLRLE</sequence>
<gene>
    <name evidence="4" type="ORF">GM658_03065</name>
</gene>
<dbReference type="CDD" id="cd04301">
    <property type="entry name" value="NAT_SF"/>
    <property type="match status" value="1"/>
</dbReference>
<dbReference type="AlphaFoldDB" id="A0A6L6QBH9"/>
<feature type="domain" description="N-acetyltransferase" evidence="3">
    <location>
        <begin position="2"/>
        <end position="164"/>
    </location>
</feature>
<comment type="caution">
    <text evidence="4">The sequence shown here is derived from an EMBL/GenBank/DDBJ whole genome shotgun (WGS) entry which is preliminary data.</text>
</comment>
<dbReference type="NCBIfam" id="NF040504">
    <property type="entry name" value="resist_ArsN1b"/>
    <property type="match status" value="1"/>
</dbReference>
<evidence type="ECO:0000313" key="4">
    <source>
        <dbReference type="EMBL" id="MTW09570.1"/>
    </source>
</evidence>
<dbReference type="PANTHER" id="PTHR43072">
    <property type="entry name" value="N-ACETYLTRANSFERASE"/>
    <property type="match status" value="1"/>
</dbReference>
<reference evidence="4 5" key="1">
    <citation type="submission" date="2019-11" db="EMBL/GenBank/DDBJ databases">
        <title>Type strains purchased from KCTC, JCM and DSMZ.</title>
        <authorList>
            <person name="Lu H."/>
        </authorList>
    </citation>
    <scope>NUCLEOTIDE SEQUENCE [LARGE SCALE GENOMIC DNA]</scope>
    <source>
        <strain evidence="4 5">JCM 31587</strain>
    </source>
</reference>
<name>A0A6L6QBH9_9BURK</name>
<dbReference type="PROSITE" id="PS51186">
    <property type="entry name" value="GNAT"/>
    <property type="match status" value="1"/>
</dbReference>
<dbReference type="OrthoDB" id="5459937at2"/>
<organism evidence="4 5">
    <name type="scientific">Massilia eburnea</name>
    <dbReference type="NCBI Taxonomy" id="1776165"/>
    <lineage>
        <taxon>Bacteria</taxon>
        <taxon>Pseudomonadati</taxon>
        <taxon>Pseudomonadota</taxon>
        <taxon>Betaproteobacteria</taxon>
        <taxon>Burkholderiales</taxon>
        <taxon>Oxalobacteraceae</taxon>
        <taxon>Telluria group</taxon>
        <taxon>Massilia</taxon>
    </lineage>
</organism>
<protein>
    <submittedName>
        <fullName evidence="4">GNAT family N-acetyltransferase</fullName>
    </submittedName>
</protein>
<proteinExistence type="predicted"/>
<dbReference type="PANTHER" id="PTHR43072:SF23">
    <property type="entry name" value="UPF0039 PROTEIN C11D3.02C"/>
    <property type="match status" value="1"/>
</dbReference>
<dbReference type="InterPro" id="IPR016181">
    <property type="entry name" value="Acyl_CoA_acyltransferase"/>
</dbReference>